<feature type="non-terminal residue" evidence="2">
    <location>
        <position position="1"/>
    </location>
</feature>
<dbReference type="EMBL" id="PJQL01003840">
    <property type="protein sequence ID" value="RCH80576.1"/>
    <property type="molecule type" value="Genomic_DNA"/>
</dbReference>
<protein>
    <submittedName>
        <fullName evidence="2">Uncharacterized protein</fullName>
    </submittedName>
</protein>
<evidence type="ECO:0000313" key="2">
    <source>
        <dbReference type="EMBL" id="RCH80576.1"/>
    </source>
</evidence>
<feature type="region of interest" description="Disordered" evidence="1">
    <location>
        <begin position="213"/>
        <end position="233"/>
    </location>
</feature>
<reference evidence="2 3" key="1">
    <citation type="journal article" date="2018" name="G3 (Bethesda)">
        <title>Phylogenetic and Phylogenomic Definition of Rhizopus Species.</title>
        <authorList>
            <person name="Gryganskyi A.P."/>
            <person name="Golan J."/>
            <person name="Dolatabadi S."/>
            <person name="Mondo S."/>
            <person name="Robb S."/>
            <person name="Idnurm A."/>
            <person name="Muszewska A."/>
            <person name="Steczkiewicz K."/>
            <person name="Masonjones S."/>
            <person name="Liao H.L."/>
            <person name="Gajdeczka M.T."/>
            <person name="Anike F."/>
            <person name="Vuek A."/>
            <person name="Anishchenko I.M."/>
            <person name="Voigt K."/>
            <person name="de Hoog G.S."/>
            <person name="Smith M.E."/>
            <person name="Heitman J."/>
            <person name="Vilgalys R."/>
            <person name="Stajich J.E."/>
        </authorList>
    </citation>
    <scope>NUCLEOTIDE SEQUENCE [LARGE SCALE GENOMIC DNA]</scope>
    <source>
        <strain evidence="2 3">CBS 357.93</strain>
    </source>
</reference>
<accession>A0A367ISG8</accession>
<dbReference type="Proteomes" id="UP000252139">
    <property type="component" value="Unassembled WGS sequence"/>
</dbReference>
<evidence type="ECO:0000256" key="1">
    <source>
        <dbReference type="SAM" id="MobiDB-lite"/>
    </source>
</evidence>
<keyword evidence="3" id="KW-1185">Reference proteome</keyword>
<name>A0A367ISG8_RHIAZ</name>
<dbReference type="OrthoDB" id="2203031at2759"/>
<comment type="caution">
    <text evidence="2">The sequence shown here is derived from an EMBL/GenBank/DDBJ whole genome shotgun (WGS) entry which is preliminary data.</text>
</comment>
<evidence type="ECO:0000313" key="3">
    <source>
        <dbReference type="Proteomes" id="UP000252139"/>
    </source>
</evidence>
<gene>
    <name evidence="2" type="ORF">CU097_002816</name>
</gene>
<sequence>DMFNSNKQKNEQDYIVKLWSQLLERLVRNSDLRLKWGESGFACIEHNSYMADVRVLVGHQDDEYETMCAEATKGSPSKAKFHHDHCKLLIESKDVLDNSPVVVSHIPAVQFCGHELYEFELVHYVDYFYVARKTSCAFVPPTIVDLDFCEKFCKMLLRLRNIYMGDVERRATKAFHANLIVLSDDEDDQGLPLTVIEGQLQDKPIQEIENEDIQEQANGEQDEIEQSWVIGEE</sequence>
<proteinExistence type="predicted"/>
<organism evidence="2 3">
    <name type="scientific">Rhizopus azygosporus</name>
    <name type="common">Rhizopus microsporus var. azygosporus</name>
    <dbReference type="NCBI Taxonomy" id="86630"/>
    <lineage>
        <taxon>Eukaryota</taxon>
        <taxon>Fungi</taxon>
        <taxon>Fungi incertae sedis</taxon>
        <taxon>Mucoromycota</taxon>
        <taxon>Mucoromycotina</taxon>
        <taxon>Mucoromycetes</taxon>
        <taxon>Mucorales</taxon>
        <taxon>Mucorineae</taxon>
        <taxon>Rhizopodaceae</taxon>
        <taxon>Rhizopus</taxon>
    </lineage>
</organism>
<dbReference type="AlphaFoldDB" id="A0A367ISG8"/>